<dbReference type="EMBL" id="JAGPYM010000015">
    <property type="protein sequence ID" value="KAH6887060.1"/>
    <property type="molecule type" value="Genomic_DNA"/>
</dbReference>
<dbReference type="InterPro" id="IPR011050">
    <property type="entry name" value="Pectin_lyase_fold/virulence"/>
</dbReference>
<evidence type="ECO:0000313" key="2">
    <source>
        <dbReference type="EMBL" id="KAH6887060.1"/>
    </source>
</evidence>
<organism evidence="2 3">
    <name type="scientific">Thelonectria olida</name>
    <dbReference type="NCBI Taxonomy" id="1576542"/>
    <lineage>
        <taxon>Eukaryota</taxon>
        <taxon>Fungi</taxon>
        <taxon>Dikarya</taxon>
        <taxon>Ascomycota</taxon>
        <taxon>Pezizomycotina</taxon>
        <taxon>Sordariomycetes</taxon>
        <taxon>Hypocreomycetidae</taxon>
        <taxon>Hypocreales</taxon>
        <taxon>Nectriaceae</taxon>
        <taxon>Thelonectria</taxon>
    </lineage>
</organism>
<proteinExistence type="predicted"/>
<dbReference type="AlphaFoldDB" id="A0A9P8W1S5"/>
<dbReference type="SUPFAM" id="SSF51126">
    <property type="entry name" value="Pectin lyase-like"/>
    <property type="match status" value="1"/>
</dbReference>
<evidence type="ECO:0000313" key="3">
    <source>
        <dbReference type="Proteomes" id="UP000777438"/>
    </source>
</evidence>
<feature type="signal peptide" evidence="1">
    <location>
        <begin position="1"/>
        <end position="23"/>
    </location>
</feature>
<dbReference type="Gene3D" id="2.160.20.10">
    <property type="entry name" value="Single-stranded right-handed beta-helix, Pectin lyase-like"/>
    <property type="match status" value="1"/>
</dbReference>
<dbReference type="Proteomes" id="UP000777438">
    <property type="component" value="Unassembled WGS sequence"/>
</dbReference>
<dbReference type="InterPro" id="IPR012334">
    <property type="entry name" value="Pectin_lyas_fold"/>
</dbReference>
<accession>A0A9P8W1S5</accession>
<gene>
    <name evidence="2" type="ORF">B0T10DRAFT_407446</name>
</gene>
<evidence type="ECO:0008006" key="4">
    <source>
        <dbReference type="Google" id="ProtNLM"/>
    </source>
</evidence>
<protein>
    <recommendedName>
        <fullName evidence="4">Pectate lyase superfamily protein domain-containing protein</fullName>
    </recommendedName>
</protein>
<dbReference type="OrthoDB" id="509690at2759"/>
<keyword evidence="1" id="KW-0732">Signal</keyword>
<comment type="caution">
    <text evidence="2">The sequence shown here is derived from an EMBL/GenBank/DDBJ whole genome shotgun (WGS) entry which is preliminary data.</text>
</comment>
<sequence>MCHNIAVTITALSLIIYFGVVNHSPARDQELVVSQEDTVDWTSIGSSNGDRFPDFSYCGYHGSEKSLPYSDSPNVTMALPSKATEDMRPAIQQAIDTLALSGGGVIRLPSGRLSITAGIQLRSNIVVTGSEDGSTVIVLKSQPSKPVFTLGSLDSLDNATEAEFRASSNITNDYVPIGSSKLNILDSAGFSVNQSVYVARAVTGSWVRYNGMADLRRDGARQTWIPVGKMIMSPNKIASINGTQITLQIPLTDALNARYMKPELLAYTPPPLNSEMGLSNLRIEVPKTCSGASLHDTTCNYAAVAFPSWTVDSWASGLDLVGFNSFFDIREDASRITIQNSTMNRNRDIKGKALPIDILIKGSQVLIQDCSQVGLRTARCFSVATDSLTAGPNVVARHATTSKIQTIAPHERWAQGLLVEMTSVPTLFEDRGTKGTGHGWTMNAGVGWNLKGEAVFQSPPLGINWCIGCGGKDRAAGNATFIRDGKQVKPQSLFAAQLQARGVEWHTKEYS</sequence>
<name>A0A9P8W1S5_9HYPO</name>
<keyword evidence="3" id="KW-1185">Reference proteome</keyword>
<reference evidence="2 3" key="1">
    <citation type="journal article" date="2021" name="Nat. Commun.">
        <title>Genetic determinants of endophytism in the Arabidopsis root mycobiome.</title>
        <authorList>
            <person name="Mesny F."/>
            <person name="Miyauchi S."/>
            <person name="Thiergart T."/>
            <person name="Pickel B."/>
            <person name="Atanasova L."/>
            <person name="Karlsson M."/>
            <person name="Huettel B."/>
            <person name="Barry K.W."/>
            <person name="Haridas S."/>
            <person name="Chen C."/>
            <person name="Bauer D."/>
            <person name="Andreopoulos W."/>
            <person name="Pangilinan J."/>
            <person name="LaButti K."/>
            <person name="Riley R."/>
            <person name="Lipzen A."/>
            <person name="Clum A."/>
            <person name="Drula E."/>
            <person name="Henrissat B."/>
            <person name="Kohler A."/>
            <person name="Grigoriev I.V."/>
            <person name="Martin F.M."/>
            <person name="Hacquard S."/>
        </authorList>
    </citation>
    <scope>NUCLEOTIDE SEQUENCE [LARGE SCALE GENOMIC DNA]</scope>
    <source>
        <strain evidence="2 3">MPI-CAGE-CH-0241</strain>
    </source>
</reference>
<evidence type="ECO:0000256" key="1">
    <source>
        <dbReference type="SAM" id="SignalP"/>
    </source>
</evidence>
<feature type="chain" id="PRO_5040229022" description="Pectate lyase superfamily protein domain-containing protein" evidence="1">
    <location>
        <begin position="24"/>
        <end position="511"/>
    </location>
</feature>